<dbReference type="RefSeq" id="WP_091299804.1">
    <property type="nucleotide sequence ID" value="NZ_FNON01000015.1"/>
</dbReference>
<organism evidence="1 2">
    <name type="scientific">Amycolatopsis xylanica</name>
    <dbReference type="NCBI Taxonomy" id="589385"/>
    <lineage>
        <taxon>Bacteria</taxon>
        <taxon>Bacillati</taxon>
        <taxon>Actinomycetota</taxon>
        <taxon>Actinomycetes</taxon>
        <taxon>Pseudonocardiales</taxon>
        <taxon>Pseudonocardiaceae</taxon>
        <taxon>Amycolatopsis</taxon>
    </lineage>
</organism>
<accession>A0A1H3SUJ1</accession>
<dbReference type="EMBL" id="FNON01000015">
    <property type="protein sequence ID" value="SDZ41420.1"/>
    <property type="molecule type" value="Genomic_DNA"/>
</dbReference>
<protein>
    <recommendedName>
        <fullName evidence="3">DUF1841 family protein</fullName>
    </recommendedName>
</protein>
<gene>
    <name evidence="1" type="ORF">SAMN05421504_115131</name>
</gene>
<evidence type="ECO:0008006" key="3">
    <source>
        <dbReference type="Google" id="ProtNLM"/>
    </source>
</evidence>
<dbReference type="STRING" id="589385.SAMN05421504_115131"/>
<keyword evidence="2" id="KW-1185">Reference proteome</keyword>
<dbReference type="AlphaFoldDB" id="A0A1H3SUJ1"/>
<evidence type="ECO:0000313" key="1">
    <source>
        <dbReference type="EMBL" id="SDZ41420.1"/>
    </source>
</evidence>
<name>A0A1H3SUJ1_9PSEU</name>
<dbReference type="Proteomes" id="UP000199515">
    <property type="component" value="Unassembled WGS sequence"/>
</dbReference>
<sequence>MSPVSRVRKRVSEPEPQSVNGLFKDILKDFASVGTEPDPLEVELLTSEVTGQWWDFPLEEDESPISLELITFASRKITPGAAALLAALKVLAETEEEREEAASALETVLGRGIPAPDWADTLGQVTLGECVASRDVYGDETSLLCTFSYGEAKHGLLALLDFTDGGRVRDVVVVDAPDEVLADMRKQAAEDGDLVTIVDVEPARAHQLLADGFATTDAIEEPDVSEDFARFRTLALARLRAFPEPAESPELQELTDEARDEVVAEFLAAEHEVEDNEATRAVARLLVDYGCEYEPVNPLRVGPEKLARFLETLLDGEFELDEEYEPVLGDVLLAWAGWGADRAGVPDAAKLALLSAVADYLEEFGQDDDSLADVYLDGTEEFADQEELAATIERRMFAIPSVYTEIGDEELELEPTDPEQRRLLVIGEHPEYHEALAAEEFDGEPRMQLALKTAVVDQLWDNEPAEVWEAASRLSESGAERDDVLERLTEVLAKQLQPAGTDELAFDLDEYRKALTQM</sequence>
<reference evidence="1 2" key="1">
    <citation type="submission" date="2016-10" db="EMBL/GenBank/DDBJ databases">
        <authorList>
            <person name="de Groot N.N."/>
        </authorList>
    </citation>
    <scope>NUCLEOTIDE SEQUENCE [LARGE SCALE GENOMIC DNA]</scope>
    <source>
        <strain evidence="1 2">CPCC 202699</strain>
    </source>
</reference>
<proteinExistence type="predicted"/>
<dbReference type="OrthoDB" id="5170563at2"/>
<evidence type="ECO:0000313" key="2">
    <source>
        <dbReference type="Proteomes" id="UP000199515"/>
    </source>
</evidence>